<protein>
    <submittedName>
        <fullName evidence="1">Uncharacterized protein</fullName>
    </submittedName>
</protein>
<dbReference type="AlphaFoldDB" id="A0ABD1SY52"/>
<organism evidence="1 2">
    <name type="scientific">Abeliophyllum distichum</name>
    <dbReference type="NCBI Taxonomy" id="126358"/>
    <lineage>
        <taxon>Eukaryota</taxon>
        <taxon>Viridiplantae</taxon>
        <taxon>Streptophyta</taxon>
        <taxon>Embryophyta</taxon>
        <taxon>Tracheophyta</taxon>
        <taxon>Spermatophyta</taxon>
        <taxon>Magnoliopsida</taxon>
        <taxon>eudicotyledons</taxon>
        <taxon>Gunneridae</taxon>
        <taxon>Pentapetalae</taxon>
        <taxon>asterids</taxon>
        <taxon>lamiids</taxon>
        <taxon>Lamiales</taxon>
        <taxon>Oleaceae</taxon>
        <taxon>Forsythieae</taxon>
        <taxon>Abeliophyllum</taxon>
    </lineage>
</organism>
<proteinExistence type="predicted"/>
<evidence type="ECO:0000313" key="2">
    <source>
        <dbReference type="Proteomes" id="UP001604336"/>
    </source>
</evidence>
<evidence type="ECO:0000313" key="1">
    <source>
        <dbReference type="EMBL" id="KAL2505392.1"/>
    </source>
</evidence>
<name>A0ABD1SY52_9LAMI</name>
<dbReference type="EMBL" id="JBFOLK010000006">
    <property type="protein sequence ID" value="KAL2505392.1"/>
    <property type="molecule type" value="Genomic_DNA"/>
</dbReference>
<gene>
    <name evidence="1" type="ORF">Adt_21013</name>
</gene>
<dbReference type="Proteomes" id="UP001604336">
    <property type="component" value="Unassembled WGS sequence"/>
</dbReference>
<accession>A0ABD1SY52</accession>
<reference evidence="2" key="1">
    <citation type="submission" date="2024-07" db="EMBL/GenBank/DDBJ databases">
        <title>Two chromosome-level genome assemblies of Korean endemic species Abeliophyllum distichum and Forsythia ovata (Oleaceae).</title>
        <authorList>
            <person name="Jang H."/>
        </authorList>
    </citation>
    <scope>NUCLEOTIDE SEQUENCE [LARGE SCALE GENOMIC DNA]</scope>
</reference>
<sequence length="165" mass="18876">MSSSSCYLFPNNNSVKRVSEGEFLKSREMMDSDFFQNQPAAAAEMSSWLDIFQNVELCSTFGVFYYRFFYEFVVIFNPETIPRDMSSSSCYLFPNNNSVNRVSEGEFLKSREMMDSDFFQNQPGAPPPHSSSSKALDWHDAGLPQARSSQLFSNLVMNLRVCFLP</sequence>
<keyword evidence="2" id="KW-1185">Reference proteome</keyword>
<comment type="caution">
    <text evidence="1">The sequence shown here is derived from an EMBL/GenBank/DDBJ whole genome shotgun (WGS) entry which is preliminary data.</text>
</comment>